<sequence length="135" mass="15647">MKIPLSYYLETYQFRYKSLMFLSLVLCVIFCAVLTLSLWHAKLISGGETSVEFLKNKYEMTKKKKEGGTFKNPFDFGWKTNWRIFLGLYGGRTIWRHILLPSTHKPLDNGVTWTTSEDIQAMINGKPSKDTLHSC</sequence>
<accession>A0A1S4E817</accession>
<dbReference type="InterPro" id="IPR039859">
    <property type="entry name" value="PFA4/ZDH16/20/ERF2-like"/>
</dbReference>
<feature type="transmembrane region" description="Helical" evidence="1">
    <location>
        <begin position="20"/>
        <end position="39"/>
    </location>
</feature>
<keyword evidence="2" id="KW-1185">Reference proteome</keyword>
<dbReference type="KEGG" id="dci:108252029"/>
<dbReference type="AlphaFoldDB" id="A0A1S4E817"/>
<reference evidence="3" key="1">
    <citation type="submission" date="2025-08" db="UniProtKB">
        <authorList>
            <consortium name="RefSeq"/>
        </authorList>
    </citation>
    <scope>IDENTIFICATION</scope>
</reference>
<keyword evidence="1" id="KW-0472">Membrane</keyword>
<organism evidence="2 3">
    <name type="scientific">Diaphorina citri</name>
    <name type="common">Asian citrus psyllid</name>
    <dbReference type="NCBI Taxonomy" id="121845"/>
    <lineage>
        <taxon>Eukaryota</taxon>
        <taxon>Metazoa</taxon>
        <taxon>Ecdysozoa</taxon>
        <taxon>Arthropoda</taxon>
        <taxon>Hexapoda</taxon>
        <taxon>Insecta</taxon>
        <taxon>Pterygota</taxon>
        <taxon>Neoptera</taxon>
        <taxon>Paraneoptera</taxon>
        <taxon>Hemiptera</taxon>
        <taxon>Sternorrhyncha</taxon>
        <taxon>Psylloidea</taxon>
        <taxon>Psyllidae</taxon>
        <taxon>Diaphorininae</taxon>
        <taxon>Diaphorina</taxon>
    </lineage>
</organism>
<keyword evidence="1" id="KW-0812">Transmembrane</keyword>
<evidence type="ECO:0000313" key="3">
    <source>
        <dbReference type="RefSeq" id="XP_017298348.1"/>
    </source>
</evidence>
<gene>
    <name evidence="3" type="primary">LOC108252029</name>
</gene>
<proteinExistence type="predicted"/>
<name>A0A1S4E817_DIACI</name>
<dbReference type="RefSeq" id="XP_017298348.1">
    <property type="nucleotide sequence ID" value="XM_017442859.2"/>
</dbReference>
<dbReference type="GO" id="GO:0016409">
    <property type="term" value="F:palmitoyltransferase activity"/>
    <property type="evidence" value="ECO:0007669"/>
    <property type="project" value="InterPro"/>
</dbReference>
<evidence type="ECO:0000256" key="1">
    <source>
        <dbReference type="SAM" id="Phobius"/>
    </source>
</evidence>
<protein>
    <submittedName>
        <fullName evidence="3">Palmitoyltransferase ZDHHC16-like</fullName>
    </submittedName>
</protein>
<keyword evidence="1" id="KW-1133">Transmembrane helix</keyword>
<dbReference type="PaxDb" id="121845-A0A1S4E817"/>
<dbReference type="GeneID" id="108252029"/>
<dbReference type="PANTHER" id="PTHR12246">
    <property type="entry name" value="PALMITOYLTRANSFERASE ZDHHC16"/>
    <property type="match status" value="1"/>
</dbReference>
<evidence type="ECO:0000313" key="2">
    <source>
        <dbReference type="Proteomes" id="UP000079169"/>
    </source>
</evidence>
<dbReference type="Proteomes" id="UP000079169">
    <property type="component" value="Unplaced"/>
</dbReference>